<dbReference type="RefSeq" id="WP_219871339.1">
    <property type="nucleotide sequence ID" value="NZ_JAHZIJ010000002.1"/>
</dbReference>
<reference evidence="3 4" key="1">
    <citation type="submission" date="2021-07" db="EMBL/GenBank/DDBJ databases">
        <title>Paenibacillus radiodurans sp. nov., isolated from the southeastern edge of Tengger Desert.</title>
        <authorList>
            <person name="Zhang G."/>
        </authorList>
    </citation>
    <scope>NUCLEOTIDE SEQUENCE [LARGE SCALE GENOMIC DNA]</scope>
    <source>
        <strain evidence="3 4">DT7-4</strain>
    </source>
</reference>
<gene>
    <name evidence="3" type="ORF">K0T92_05000</name>
</gene>
<evidence type="ECO:0000256" key="2">
    <source>
        <dbReference type="PROSITE-ProRule" id="PRU00504"/>
    </source>
</evidence>
<accession>A0ABS7D2K9</accession>
<organism evidence="3 4">
    <name type="scientific">Paenibacillus oenotherae</name>
    <dbReference type="NCBI Taxonomy" id="1435645"/>
    <lineage>
        <taxon>Bacteria</taxon>
        <taxon>Bacillati</taxon>
        <taxon>Bacillota</taxon>
        <taxon>Bacilli</taxon>
        <taxon>Bacillales</taxon>
        <taxon>Paenibacillaceae</taxon>
        <taxon>Paenibacillus</taxon>
    </lineage>
</organism>
<evidence type="ECO:0000313" key="4">
    <source>
        <dbReference type="Proteomes" id="UP000812277"/>
    </source>
</evidence>
<comment type="caution">
    <text evidence="3">The sequence shown here is derived from an EMBL/GenBank/DDBJ whole genome shotgun (WGS) entry which is preliminary data.</text>
</comment>
<dbReference type="InterPro" id="IPR011042">
    <property type="entry name" value="6-blade_b-propeller_TolB-like"/>
</dbReference>
<feature type="repeat" description="NHL" evidence="2">
    <location>
        <begin position="695"/>
        <end position="736"/>
    </location>
</feature>
<sequence>MTSPAGPSPMDYALQLAGAHPELSSPVPAIQASVTAYINSQSNELYNLATAISKQGAASPQGGWAKTVNIGKLGETPLYQYNISAATAAAAGSIIQDTLILVKGDSSLQNKLWTVQVGTDGSYQPVIPAIAPYAWTADGFQPQFGIAVDTVSGDPDTLQFQIVAANVYPAFYSVYAEFLNASGAPVTPAGWTSRLPKGSPYESATMKFLGIVPPTLTNEGIDMAVQQAVLSCTAPQGTASIRLTFGTLGALGWDGIVNPLPLMLSGVLGYAVPWIMKSAGGYTSPDWYNGLLANSAITTEIMQAAGCLSSAATTEDALELLSGVIGSLLFGGSLPKLLAALRKVYDDASLIAAAQGINWPLAGLLSSLQTGVVSGIVETLSVPATFTQPYRLDAITSSRVEVRPDPNHGAWPLTAARYKIQWQANGATKTSEGSMNGIWTDAVLSASFADVPRDTAVSVQVFLYNSAGAVVGEGQAQGYASSLLQIAIEESVPGPASSYTAVMELSYDSTAGYSWKPAVTPDKSTVANLDCSNVGTRLCQLTGMSYNAAEATLVYGWRASGILASLCGGGTTNGAQMYRLQAISISASVGESLNPPSCGFNTMTTIASGNGKDNNLFFDTRVVPGALRDIALGDAGPFQFPSGQSCGHLTLSAIDDLVVHPAGYAAAVSGAANMLQIVQLSGSPVDDAAAPGPASVGGSGTRAGLLQLPVAVALTPDGFIVVLESGNRRLQVFDVNGNSVNYFGSSPFLPLRQDSGVTYLDLDIDSSGNMYVLSYQGNGAAASQYQLDIYSSSGTLLLTTPSMNAAKIAVDSWNNIYTLDYSLMQVAGGDWSPIVRVWAPMTTT</sequence>
<proteinExistence type="predicted"/>
<name>A0ABS7D2K9_9BACL</name>
<evidence type="ECO:0000313" key="3">
    <source>
        <dbReference type="EMBL" id="MBW7474091.1"/>
    </source>
</evidence>
<keyword evidence="1" id="KW-0677">Repeat</keyword>
<dbReference type="Proteomes" id="UP000812277">
    <property type="component" value="Unassembled WGS sequence"/>
</dbReference>
<dbReference type="Gene3D" id="2.120.10.30">
    <property type="entry name" value="TolB, C-terminal domain"/>
    <property type="match status" value="1"/>
</dbReference>
<dbReference type="PROSITE" id="PS51125">
    <property type="entry name" value="NHL"/>
    <property type="match status" value="1"/>
</dbReference>
<protein>
    <recommendedName>
        <fullName evidence="5">NHL repeat containing protein</fullName>
    </recommendedName>
</protein>
<evidence type="ECO:0000256" key="1">
    <source>
        <dbReference type="ARBA" id="ARBA00022737"/>
    </source>
</evidence>
<evidence type="ECO:0008006" key="5">
    <source>
        <dbReference type="Google" id="ProtNLM"/>
    </source>
</evidence>
<dbReference type="InterPro" id="IPR001258">
    <property type="entry name" value="NHL_repeat"/>
</dbReference>
<dbReference type="SUPFAM" id="SSF101898">
    <property type="entry name" value="NHL repeat"/>
    <property type="match status" value="1"/>
</dbReference>
<keyword evidence="4" id="KW-1185">Reference proteome</keyword>
<dbReference type="EMBL" id="JAHZIJ010000002">
    <property type="protein sequence ID" value="MBW7474091.1"/>
    <property type="molecule type" value="Genomic_DNA"/>
</dbReference>